<dbReference type="CDD" id="cd00093">
    <property type="entry name" value="HTH_XRE"/>
    <property type="match status" value="1"/>
</dbReference>
<evidence type="ECO:0000259" key="1">
    <source>
        <dbReference type="PROSITE" id="PS50943"/>
    </source>
</evidence>
<comment type="caution">
    <text evidence="2">The sequence shown here is derived from an EMBL/GenBank/DDBJ whole genome shotgun (WGS) entry which is preliminary data.</text>
</comment>
<dbReference type="PATRIC" id="fig|42234.21.peg.4181"/>
<dbReference type="Gene3D" id="1.10.260.40">
    <property type="entry name" value="lambda repressor-like DNA-binding domains"/>
    <property type="match status" value="1"/>
</dbReference>
<dbReference type="PROSITE" id="PS50943">
    <property type="entry name" value="HTH_CROC1"/>
    <property type="match status" value="1"/>
</dbReference>
<proteinExistence type="predicted"/>
<protein>
    <submittedName>
        <fullName evidence="2">DNA-binding protein</fullName>
    </submittedName>
</protein>
<dbReference type="InterPro" id="IPR010982">
    <property type="entry name" value="Lambda_DNA-bd_dom_sf"/>
</dbReference>
<dbReference type="Pfam" id="PF01381">
    <property type="entry name" value="HTH_3"/>
    <property type="match status" value="1"/>
</dbReference>
<name>A0A0L0K4P0_9ACTN</name>
<dbReference type="SUPFAM" id="SSF47413">
    <property type="entry name" value="lambda repressor-like DNA-binding domains"/>
    <property type="match status" value="1"/>
</dbReference>
<dbReference type="SMART" id="SM00530">
    <property type="entry name" value="HTH_XRE"/>
    <property type="match status" value="1"/>
</dbReference>
<dbReference type="GO" id="GO:0003677">
    <property type="term" value="F:DNA binding"/>
    <property type="evidence" value="ECO:0007669"/>
    <property type="project" value="UniProtKB-KW"/>
</dbReference>
<dbReference type="Proteomes" id="UP000037151">
    <property type="component" value="Unassembled WGS sequence"/>
</dbReference>
<gene>
    <name evidence="2" type="ORF">IQ63_20280</name>
</gene>
<evidence type="ECO:0000313" key="3">
    <source>
        <dbReference type="Proteomes" id="UP000037151"/>
    </source>
</evidence>
<keyword evidence="2" id="KW-0238">DNA-binding</keyword>
<dbReference type="Pfam" id="PF19054">
    <property type="entry name" value="DUF5753"/>
    <property type="match status" value="1"/>
</dbReference>
<dbReference type="EMBL" id="JPPY01000129">
    <property type="protein sequence ID" value="KND33072.1"/>
    <property type="molecule type" value="Genomic_DNA"/>
</dbReference>
<feature type="domain" description="HTH cro/C1-type" evidence="1">
    <location>
        <begin position="24"/>
        <end position="72"/>
    </location>
</feature>
<dbReference type="InterPro" id="IPR043917">
    <property type="entry name" value="DUF5753"/>
</dbReference>
<organism evidence="2 3">
    <name type="scientific">Streptomyces acidiscabies</name>
    <dbReference type="NCBI Taxonomy" id="42234"/>
    <lineage>
        <taxon>Bacteria</taxon>
        <taxon>Bacillati</taxon>
        <taxon>Actinomycetota</taxon>
        <taxon>Actinomycetes</taxon>
        <taxon>Kitasatosporales</taxon>
        <taxon>Streptomycetaceae</taxon>
        <taxon>Streptomyces</taxon>
    </lineage>
</organism>
<sequence>MEPHEDGIDDEEAAAVLRAVGKVIKFFREQKSYTQLQLGKIIGYSEEQVSSVERGRRAPAEKFLEKAEVALDAGGMIAELKEDVEEARYPKKVRDLSKYEAKAVEICAYNNTVIHGLLQTPEYARALYELRRPVFPEDELQRLFAARMARQRILDNETEPIFSFVQEEVTLLRPVGGKMALRRQLEHLLKVGQRRNVEIQMMPTDREDHAGLGGSFQLLRLKSGRTVAHNEAQLVSRLLSQHKEIQTLDIRCGIIRAQALTPSETMAHIEKLLGDT</sequence>
<dbReference type="InterPro" id="IPR001387">
    <property type="entry name" value="Cro/C1-type_HTH"/>
</dbReference>
<reference evidence="3" key="1">
    <citation type="submission" date="2014-07" db="EMBL/GenBank/DDBJ databases">
        <title>Genome sequencing of plant-pathogenic Streptomyces species.</title>
        <authorList>
            <person name="Harrison J."/>
            <person name="Sapp M."/>
            <person name="Thwaites R."/>
            <person name="Studholme D.J."/>
        </authorList>
    </citation>
    <scope>NUCLEOTIDE SEQUENCE [LARGE SCALE GENOMIC DNA]</scope>
    <source>
        <strain evidence="3">NCPPB 4445</strain>
    </source>
</reference>
<accession>A0A0L0K4P0</accession>
<dbReference type="AlphaFoldDB" id="A0A0L0K4P0"/>
<evidence type="ECO:0000313" key="2">
    <source>
        <dbReference type="EMBL" id="KND33072.1"/>
    </source>
</evidence>